<dbReference type="InterPro" id="IPR036397">
    <property type="entry name" value="RNaseH_sf"/>
</dbReference>
<proteinExistence type="predicted"/>
<dbReference type="OrthoDB" id="5811845at2759"/>
<organism evidence="1 2">
    <name type="scientific">Caenorhabditis remanei</name>
    <name type="common">Caenorhabditis vulgaris</name>
    <dbReference type="NCBI Taxonomy" id="31234"/>
    <lineage>
        <taxon>Eukaryota</taxon>
        <taxon>Metazoa</taxon>
        <taxon>Ecdysozoa</taxon>
        <taxon>Nematoda</taxon>
        <taxon>Chromadorea</taxon>
        <taxon>Rhabditida</taxon>
        <taxon>Rhabditina</taxon>
        <taxon>Rhabditomorpha</taxon>
        <taxon>Rhabditoidea</taxon>
        <taxon>Rhabditidae</taxon>
        <taxon>Peloderinae</taxon>
        <taxon>Caenorhabditis</taxon>
    </lineage>
</organism>
<evidence type="ECO:0000313" key="2">
    <source>
        <dbReference type="Proteomes" id="UP000216624"/>
    </source>
</evidence>
<accession>A0A261AK57</accession>
<dbReference type="GO" id="GO:0003676">
    <property type="term" value="F:nucleic acid binding"/>
    <property type="evidence" value="ECO:0007669"/>
    <property type="project" value="InterPro"/>
</dbReference>
<protein>
    <submittedName>
        <fullName evidence="1">Uncharacterized protein</fullName>
    </submittedName>
</protein>
<reference evidence="1" key="1">
    <citation type="submission" date="2017-08" db="EMBL/GenBank/DDBJ databases">
        <authorList>
            <person name="de Groot N.N."/>
        </authorList>
    </citation>
    <scope>NUCLEOTIDE SEQUENCE [LARGE SCALE GENOMIC DNA]</scope>
    <source>
        <strain evidence="1">PX439</strain>
    </source>
</reference>
<comment type="caution">
    <text evidence="1">The sequence shown here is derived from an EMBL/GenBank/DDBJ whole genome shotgun (WGS) entry which is preliminary data.</text>
</comment>
<dbReference type="STRING" id="31234.E3NA30"/>
<dbReference type="eggNOG" id="KOG3585">
    <property type="taxonomic scope" value="Eukaryota"/>
</dbReference>
<sequence>MSNPRVTAETAVVNISGYWKLEGLPDAQLCYTVHWGIDHLNTHQASIEGFLFPAHAELHAARQAIKTAARQKYVRIIIRTDSLFACEHIKNSANFARAPDDIRHLVASIHALKNQIIVNAEHNEVATGKSDGQETFGNNEEKL</sequence>
<dbReference type="Gene3D" id="3.30.420.10">
    <property type="entry name" value="Ribonuclease H-like superfamily/Ribonuclease H"/>
    <property type="match status" value="1"/>
</dbReference>
<keyword evidence="2" id="KW-1185">Reference proteome</keyword>
<feature type="non-terminal residue" evidence="1">
    <location>
        <position position="1"/>
    </location>
</feature>
<dbReference type="SUPFAM" id="SSF53098">
    <property type="entry name" value="Ribonuclease H-like"/>
    <property type="match status" value="1"/>
</dbReference>
<dbReference type="HOGENOM" id="CLU_1788529_0_0_1"/>
<dbReference type="EMBL" id="NMWX01000006">
    <property type="protein sequence ID" value="OZF98212.1"/>
    <property type="molecule type" value="Genomic_DNA"/>
</dbReference>
<dbReference type="InterPro" id="IPR012337">
    <property type="entry name" value="RNaseH-like_sf"/>
</dbReference>
<dbReference type="Proteomes" id="UP000216624">
    <property type="component" value="Unassembled WGS sequence"/>
</dbReference>
<name>A0A261AK57_CAERE</name>
<gene>
    <name evidence="1" type="ORF">FL82_04743</name>
</gene>
<evidence type="ECO:0000313" key="1">
    <source>
        <dbReference type="EMBL" id="OZF98212.1"/>
    </source>
</evidence>